<evidence type="ECO:0000256" key="2">
    <source>
        <dbReference type="ARBA" id="ARBA00022692"/>
    </source>
</evidence>
<dbReference type="InterPro" id="IPR049326">
    <property type="entry name" value="Rhodopsin_dom_fungi"/>
</dbReference>
<sequence>MSLAGIDLCSLPAAAPPAGEISNLVDPPSLESVLIGFSTVLLILSVPFVTIRIWINRQKLKLADYFIIICAILNIAFTAIILTQARYGRHQWNVPACWFDGYHMKAIFLVSFLFGFISFGRAAILLMYRDIFSISRTTHIAIWIGLVLNFLIYIPSIPIAVYYETPRAGQSWEELIYTVPNLEPILVPYGIATGAAALLMDVYIFILPLPVVLRLNLSRTKKIQALAIFATALLAVVASIIALIYRIALGDNLKNDSTWSTTCLFISMLVENNIVLVVASMPAFASFFRHHIAGSTIYTTLLRVLSVSTGSRSQDFNSATGSGKKHYRYNHLDPRPSDSYILSYGQQKKHQENQTAFPMPVLRPLGIGMSGPGRKMKPHPSEAVNLNSYHELEDDSVYCGTSSRTTTRILVMDLGPVLSVVTQ</sequence>
<dbReference type="GO" id="GO:0016020">
    <property type="term" value="C:membrane"/>
    <property type="evidence" value="ECO:0007669"/>
    <property type="project" value="UniProtKB-SubCell"/>
</dbReference>
<reference evidence="8" key="1">
    <citation type="journal article" date="2023" name="Mol. Phylogenet. Evol.">
        <title>Genome-scale phylogeny and comparative genomics of the fungal order Sordariales.</title>
        <authorList>
            <person name="Hensen N."/>
            <person name="Bonometti L."/>
            <person name="Westerberg I."/>
            <person name="Brannstrom I.O."/>
            <person name="Guillou S."/>
            <person name="Cros-Aarteil S."/>
            <person name="Calhoun S."/>
            <person name="Haridas S."/>
            <person name="Kuo A."/>
            <person name="Mondo S."/>
            <person name="Pangilinan J."/>
            <person name="Riley R."/>
            <person name="LaButti K."/>
            <person name="Andreopoulos B."/>
            <person name="Lipzen A."/>
            <person name="Chen C."/>
            <person name="Yan M."/>
            <person name="Daum C."/>
            <person name="Ng V."/>
            <person name="Clum A."/>
            <person name="Steindorff A."/>
            <person name="Ohm R.A."/>
            <person name="Martin F."/>
            <person name="Silar P."/>
            <person name="Natvig D.O."/>
            <person name="Lalanne C."/>
            <person name="Gautier V."/>
            <person name="Ament-Velasquez S.L."/>
            <person name="Kruys A."/>
            <person name="Hutchinson M.I."/>
            <person name="Powell A.J."/>
            <person name="Barry K."/>
            <person name="Miller A.N."/>
            <person name="Grigoriev I.V."/>
            <person name="Debuchy R."/>
            <person name="Gladieux P."/>
            <person name="Hiltunen Thoren M."/>
            <person name="Johannesson H."/>
        </authorList>
    </citation>
    <scope>NUCLEOTIDE SEQUENCE</scope>
    <source>
        <strain evidence="8">PSN293</strain>
    </source>
</reference>
<feature type="transmembrane region" description="Helical" evidence="6">
    <location>
        <begin position="259"/>
        <end position="279"/>
    </location>
</feature>
<dbReference type="PANTHER" id="PTHR33048">
    <property type="entry name" value="PTH11-LIKE INTEGRAL MEMBRANE PROTEIN (AFU_ORTHOLOGUE AFUA_5G11245)"/>
    <property type="match status" value="1"/>
</dbReference>
<feature type="transmembrane region" description="Helical" evidence="6">
    <location>
        <begin position="189"/>
        <end position="213"/>
    </location>
</feature>
<dbReference type="EMBL" id="MU858101">
    <property type="protein sequence ID" value="KAK4213994.1"/>
    <property type="molecule type" value="Genomic_DNA"/>
</dbReference>
<feature type="transmembrane region" description="Helical" evidence="6">
    <location>
        <begin position="33"/>
        <end position="55"/>
    </location>
</feature>
<comment type="caution">
    <text evidence="8">The sequence shown here is derived from an EMBL/GenBank/DDBJ whole genome shotgun (WGS) entry which is preliminary data.</text>
</comment>
<dbReference type="Pfam" id="PF20684">
    <property type="entry name" value="Fung_rhodopsin"/>
    <property type="match status" value="1"/>
</dbReference>
<feature type="transmembrane region" description="Helical" evidence="6">
    <location>
        <begin position="225"/>
        <end position="247"/>
    </location>
</feature>
<evidence type="ECO:0000313" key="9">
    <source>
        <dbReference type="Proteomes" id="UP001301769"/>
    </source>
</evidence>
<evidence type="ECO:0000256" key="1">
    <source>
        <dbReference type="ARBA" id="ARBA00004141"/>
    </source>
</evidence>
<evidence type="ECO:0000256" key="3">
    <source>
        <dbReference type="ARBA" id="ARBA00022989"/>
    </source>
</evidence>
<dbReference type="PANTHER" id="PTHR33048:SF47">
    <property type="entry name" value="INTEGRAL MEMBRANE PROTEIN-RELATED"/>
    <property type="match status" value="1"/>
</dbReference>
<feature type="transmembrane region" description="Helical" evidence="6">
    <location>
        <begin position="140"/>
        <end position="163"/>
    </location>
</feature>
<dbReference type="InterPro" id="IPR052337">
    <property type="entry name" value="SAT4-like"/>
</dbReference>
<name>A0AAN6Y7C0_9PEZI</name>
<accession>A0AAN6Y7C0</accession>
<protein>
    <recommendedName>
        <fullName evidence="7">Rhodopsin domain-containing protein</fullName>
    </recommendedName>
</protein>
<evidence type="ECO:0000313" key="8">
    <source>
        <dbReference type="EMBL" id="KAK4213994.1"/>
    </source>
</evidence>
<keyword evidence="2 6" id="KW-0812">Transmembrane</keyword>
<evidence type="ECO:0000256" key="4">
    <source>
        <dbReference type="ARBA" id="ARBA00023136"/>
    </source>
</evidence>
<proteinExistence type="inferred from homology"/>
<reference evidence="8" key="2">
    <citation type="submission" date="2023-05" db="EMBL/GenBank/DDBJ databases">
        <authorList>
            <consortium name="Lawrence Berkeley National Laboratory"/>
            <person name="Steindorff A."/>
            <person name="Hensen N."/>
            <person name="Bonometti L."/>
            <person name="Westerberg I."/>
            <person name="Brannstrom I.O."/>
            <person name="Guillou S."/>
            <person name="Cros-Aarteil S."/>
            <person name="Calhoun S."/>
            <person name="Haridas S."/>
            <person name="Kuo A."/>
            <person name="Mondo S."/>
            <person name="Pangilinan J."/>
            <person name="Riley R."/>
            <person name="Labutti K."/>
            <person name="Andreopoulos B."/>
            <person name="Lipzen A."/>
            <person name="Chen C."/>
            <person name="Yanf M."/>
            <person name="Daum C."/>
            <person name="Ng V."/>
            <person name="Clum A."/>
            <person name="Ohm R."/>
            <person name="Martin F."/>
            <person name="Silar P."/>
            <person name="Natvig D."/>
            <person name="Lalanne C."/>
            <person name="Gautier V."/>
            <person name="Ament-Velasquez S.L."/>
            <person name="Kruys A."/>
            <person name="Hutchinson M.I."/>
            <person name="Powell A.J."/>
            <person name="Barry K."/>
            <person name="Miller A.N."/>
            <person name="Grigoriev I.V."/>
            <person name="Debuchy R."/>
            <person name="Gladieux P."/>
            <person name="Thoren M.H."/>
            <person name="Johannesson H."/>
        </authorList>
    </citation>
    <scope>NUCLEOTIDE SEQUENCE</scope>
    <source>
        <strain evidence="8">PSN293</strain>
    </source>
</reference>
<gene>
    <name evidence="8" type="ORF">QBC37DRAFT_373516</name>
</gene>
<feature type="transmembrane region" description="Helical" evidence="6">
    <location>
        <begin position="62"/>
        <end position="82"/>
    </location>
</feature>
<evidence type="ECO:0000256" key="6">
    <source>
        <dbReference type="SAM" id="Phobius"/>
    </source>
</evidence>
<keyword evidence="3 6" id="KW-1133">Transmembrane helix</keyword>
<keyword evidence="9" id="KW-1185">Reference proteome</keyword>
<feature type="domain" description="Rhodopsin" evidence="7">
    <location>
        <begin position="51"/>
        <end position="289"/>
    </location>
</feature>
<evidence type="ECO:0000259" key="7">
    <source>
        <dbReference type="Pfam" id="PF20684"/>
    </source>
</evidence>
<dbReference type="AlphaFoldDB" id="A0AAN6Y7C0"/>
<dbReference type="Proteomes" id="UP001301769">
    <property type="component" value="Unassembled WGS sequence"/>
</dbReference>
<comment type="subcellular location">
    <subcellularLocation>
        <location evidence="1">Membrane</location>
        <topology evidence="1">Multi-pass membrane protein</topology>
    </subcellularLocation>
</comment>
<evidence type="ECO:0000256" key="5">
    <source>
        <dbReference type="ARBA" id="ARBA00038359"/>
    </source>
</evidence>
<feature type="transmembrane region" description="Helical" evidence="6">
    <location>
        <begin position="102"/>
        <end position="128"/>
    </location>
</feature>
<comment type="similarity">
    <text evidence="5">Belongs to the SAT4 family.</text>
</comment>
<organism evidence="8 9">
    <name type="scientific">Rhypophila decipiens</name>
    <dbReference type="NCBI Taxonomy" id="261697"/>
    <lineage>
        <taxon>Eukaryota</taxon>
        <taxon>Fungi</taxon>
        <taxon>Dikarya</taxon>
        <taxon>Ascomycota</taxon>
        <taxon>Pezizomycotina</taxon>
        <taxon>Sordariomycetes</taxon>
        <taxon>Sordariomycetidae</taxon>
        <taxon>Sordariales</taxon>
        <taxon>Naviculisporaceae</taxon>
        <taxon>Rhypophila</taxon>
    </lineage>
</organism>
<keyword evidence="4 6" id="KW-0472">Membrane</keyword>